<dbReference type="SUPFAM" id="SSF50129">
    <property type="entry name" value="GroES-like"/>
    <property type="match status" value="1"/>
</dbReference>
<dbReference type="RefSeq" id="XP_018987850.1">
    <property type="nucleotide sequence ID" value="XM_019131523.1"/>
</dbReference>
<dbReference type="Pfam" id="PF08240">
    <property type="entry name" value="ADH_N"/>
    <property type="match status" value="1"/>
</dbReference>
<dbReference type="OrthoDB" id="9992527at2759"/>
<sequence>MLLPTTYKAVIISGTKTAVSTVSLPNYDSNSLVIKVKAAAGNPTDWKHVAYGLGPQGSIIGCDVAGEVVALGEDAAKSFKLGDSVSSFVHGSSVLHPENGAFAEYAILDSKLAVKYDSLRLAGEDVPFGKVETFEGAASVSVSLFTAGVALIHHLAVKGVPKELGKTTVNSPLLVWGGATGVGQMFIQVAKIFGSYESIIAVASKKHELYLKSLGADVVIDYHDSDCIEQIKKYANDSIAYAVDCVSNGDSGSNVNKAVSDTKPAKILGLSGISSIPPEEIKSSVALDVLLLYHATGWELPLGAHIIPASPETREAAISFKEWVGPLLARGEIKHNRIKYVPGGLEAVQGLLDDIRDGKVSGEKLVIDV</sequence>
<dbReference type="SUPFAM" id="SSF51735">
    <property type="entry name" value="NAD(P)-binding Rossmann-fold domains"/>
    <property type="match status" value="1"/>
</dbReference>
<dbReference type="STRING" id="984486.A0A1E3QZL5"/>
<reference evidence="3" key="1">
    <citation type="submission" date="2016-05" db="EMBL/GenBank/DDBJ databases">
        <title>Comparative genomics of biotechnologically important yeasts.</title>
        <authorList>
            <consortium name="DOE Joint Genome Institute"/>
            <person name="Riley R."/>
            <person name="Haridas S."/>
            <person name="Wolfe K.H."/>
            <person name="Lopes M.R."/>
            <person name="Hittinger C.T."/>
            <person name="Goker M."/>
            <person name="Salamov A."/>
            <person name="Wisecaver J."/>
            <person name="Long T.M."/>
            <person name="Aerts A.L."/>
            <person name="Barry K."/>
            <person name="Choi C."/>
            <person name="Clum A."/>
            <person name="Coughlan A.Y."/>
            <person name="Deshpande S."/>
            <person name="Douglass A.P."/>
            <person name="Hanson S.J."/>
            <person name="Klenk H.-P."/>
            <person name="Labutti K."/>
            <person name="Lapidus A."/>
            <person name="Lindquist E."/>
            <person name="Lipzen A."/>
            <person name="Meier-Kolthoff J.P."/>
            <person name="Ohm R.A."/>
            <person name="Otillar R.P."/>
            <person name="Pangilinan J."/>
            <person name="Peng Y."/>
            <person name="Rokas A."/>
            <person name="Rosa C.A."/>
            <person name="Scheuner C."/>
            <person name="Sibirny A.A."/>
            <person name="Slot J.C."/>
            <person name="Stielow J.B."/>
            <person name="Sun H."/>
            <person name="Kurtzman C.P."/>
            <person name="Blackwell M."/>
            <person name="Grigoriev I.V."/>
            <person name="Jeffries T.W."/>
        </authorList>
    </citation>
    <scope>NUCLEOTIDE SEQUENCE [LARGE SCALE GENOMIC DNA]</scope>
    <source>
        <strain evidence="3">NRRL Y-12698</strain>
    </source>
</reference>
<name>A0A1E3QZL5_9ASCO</name>
<organism evidence="2 3">
    <name type="scientific">Babjeviella inositovora NRRL Y-12698</name>
    <dbReference type="NCBI Taxonomy" id="984486"/>
    <lineage>
        <taxon>Eukaryota</taxon>
        <taxon>Fungi</taxon>
        <taxon>Dikarya</taxon>
        <taxon>Ascomycota</taxon>
        <taxon>Saccharomycotina</taxon>
        <taxon>Pichiomycetes</taxon>
        <taxon>Serinales incertae sedis</taxon>
        <taxon>Babjeviella</taxon>
    </lineage>
</organism>
<dbReference type="PANTHER" id="PTHR45348">
    <property type="entry name" value="HYPOTHETICAL OXIDOREDUCTASE (EUROFUNG)"/>
    <property type="match status" value="1"/>
</dbReference>
<accession>A0A1E3QZL5</accession>
<dbReference type="AlphaFoldDB" id="A0A1E3QZL5"/>
<evidence type="ECO:0000313" key="3">
    <source>
        <dbReference type="Proteomes" id="UP000094336"/>
    </source>
</evidence>
<dbReference type="GO" id="GO:0016651">
    <property type="term" value="F:oxidoreductase activity, acting on NAD(P)H"/>
    <property type="evidence" value="ECO:0007669"/>
    <property type="project" value="InterPro"/>
</dbReference>
<dbReference type="InterPro" id="IPR047122">
    <property type="entry name" value="Trans-enoyl_RdTase-like"/>
</dbReference>
<dbReference type="EMBL" id="KV454426">
    <property type="protein sequence ID" value="ODQ82522.1"/>
    <property type="molecule type" value="Genomic_DNA"/>
</dbReference>
<dbReference type="InterPro" id="IPR011032">
    <property type="entry name" value="GroES-like_sf"/>
</dbReference>
<evidence type="ECO:0000313" key="2">
    <source>
        <dbReference type="EMBL" id="ODQ82522.1"/>
    </source>
</evidence>
<dbReference type="PANTHER" id="PTHR45348:SF2">
    <property type="entry name" value="ZINC-TYPE ALCOHOL DEHYDROGENASE-LIKE PROTEIN C2E1P3.01"/>
    <property type="match status" value="1"/>
</dbReference>
<dbReference type="Gene3D" id="3.90.180.10">
    <property type="entry name" value="Medium-chain alcohol dehydrogenases, catalytic domain"/>
    <property type="match status" value="1"/>
</dbReference>
<dbReference type="InterPro" id="IPR013154">
    <property type="entry name" value="ADH-like_N"/>
</dbReference>
<dbReference type="CDD" id="cd08249">
    <property type="entry name" value="enoyl_reductase_like"/>
    <property type="match status" value="1"/>
</dbReference>
<keyword evidence="3" id="KW-1185">Reference proteome</keyword>
<dbReference type="Pfam" id="PF00107">
    <property type="entry name" value="ADH_zinc_N"/>
    <property type="match status" value="1"/>
</dbReference>
<dbReference type="SMART" id="SM00829">
    <property type="entry name" value="PKS_ER"/>
    <property type="match status" value="1"/>
</dbReference>
<evidence type="ECO:0000259" key="1">
    <source>
        <dbReference type="SMART" id="SM00829"/>
    </source>
</evidence>
<dbReference type="InterPro" id="IPR036291">
    <property type="entry name" value="NAD(P)-bd_dom_sf"/>
</dbReference>
<dbReference type="InterPro" id="IPR020843">
    <property type="entry name" value="ER"/>
</dbReference>
<dbReference type="InterPro" id="IPR013149">
    <property type="entry name" value="ADH-like_C"/>
</dbReference>
<gene>
    <name evidence="2" type="ORF">BABINDRAFT_31149</name>
</gene>
<dbReference type="Gene3D" id="3.40.50.720">
    <property type="entry name" value="NAD(P)-binding Rossmann-like Domain"/>
    <property type="match status" value="1"/>
</dbReference>
<proteinExistence type="predicted"/>
<protein>
    <recommendedName>
        <fullName evidence="1">Enoyl reductase (ER) domain-containing protein</fullName>
    </recommendedName>
</protein>
<dbReference type="Proteomes" id="UP000094336">
    <property type="component" value="Unassembled WGS sequence"/>
</dbReference>
<feature type="domain" description="Enoyl reductase (ER)" evidence="1">
    <location>
        <begin position="14"/>
        <end position="367"/>
    </location>
</feature>
<dbReference type="GeneID" id="30149376"/>